<accession>S8BVK8</accession>
<name>S8BVK8_DACHA</name>
<dbReference type="Proteomes" id="UP000015100">
    <property type="component" value="Unassembled WGS sequence"/>
</dbReference>
<reference evidence="2" key="2">
    <citation type="submission" date="2013-04" db="EMBL/GenBank/DDBJ databases">
        <title>Genomic mechanisms accounting for the adaptation to parasitism in nematode-trapping fungi.</title>
        <authorList>
            <person name="Ahren D.G."/>
        </authorList>
    </citation>
    <scope>NUCLEOTIDE SEQUENCE [LARGE SCALE GENOMIC DNA]</scope>
    <source>
        <strain evidence="2">CBS 200.50</strain>
    </source>
</reference>
<organism evidence="1 2">
    <name type="scientific">Dactylellina haptotyla (strain CBS 200.50)</name>
    <name type="common">Nematode-trapping fungus</name>
    <name type="synonym">Monacrosporium haptotylum</name>
    <dbReference type="NCBI Taxonomy" id="1284197"/>
    <lineage>
        <taxon>Eukaryota</taxon>
        <taxon>Fungi</taxon>
        <taxon>Dikarya</taxon>
        <taxon>Ascomycota</taxon>
        <taxon>Pezizomycotina</taxon>
        <taxon>Orbiliomycetes</taxon>
        <taxon>Orbiliales</taxon>
        <taxon>Orbiliaceae</taxon>
        <taxon>Dactylellina</taxon>
    </lineage>
</organism>
<proteinExistence type="predicted"/>
<dbReference type="OrthoDB" id="10609019at2759"/>
<dbReference type="EMBL" id="AQGS01000074">
    <property type="protein sequence ID" value="EPS43508.1"/>
    <property type="molecule type" value="Genomic_DNA"/>
</dbReference>
<keyword evidence="2" id="KW-1185">Reference proteome</keyword>
<protein>
    <submittedName>
        <fullName evidence="1">Uncharacterized protein</fullName>
    </submittedName>
</protein>
<sequence>MSGKRIINVIGHLGKDILSDFIGEKVIDLLNKLVGGGTDALFDEILDALKDIQSTLDDIRIQITQVELDVVAAIPTSQTSKMQTRIKTMQQLVNDQAQTPPPGGLADLIDALCKDLHEHVMQSVDDIYGALVTKFGAENAVLKLYWDTTVAVGAKAIDPLEAYTSTKTLSLWYQAALQNAIILLTWQTKNDTNQARSKGAAADILTIQGLIRDWDKRLEGGPDGIIPLKIQTMAHTFLTDNPAPLVFALDKYKKPDEEGKPAGRWGVTLTQPLTQAVFETGFQLVDAPNSDPTNADMTFRLIRDNTTKTYQIIAADPPAGLAATTHSGPVISGTNFLCAFNPGINPWHPILGFFVVPTYTSLETRFCDLSQLPLKPVSFTIAIDMGTLTDGDFLYNINAVGKFGPANPPLGCDDYHSSSPAYKYLYLFDISGTYDGRLGDYQFDIRPIA</sequence>
<evidence type="ECO:0000313" key="1">
    <source>
        <dbReference type="EMBL" id="EPS43508.1"/>
    </source>
</evidence>
<comment type="caution">
    <text evidence="1">The sequence shown here is derived from an EMBL/GenBank/DDBJ whole genome shotgun (WGS) entry which is preliminary data.</text>
</comment>
<dbReference type="AlphaFoldDB" id="S8BVK8"/>
<dbReference type="HOGENOM" id="CLU_609753_0_0_1"/>
<gene>
    <name evidence="1" type="ORF">H072_2499</name>
</gene>
<reference evidence="1 2" key="1">
    <citation type="journal article" date="2013" name="PLoS Genet.">
        <title>Genomic mechanisms accounting for the adaptation to parasitism in nematode-trapping fungi.</title>
        <authorList>
            <person name="Meerupati T."/>
            <person name="Andersson K.M."/>
            <person name="Friman E."/>
            <person name="Kumar D."/>
            <person name="Tunlid A."/>
            <person name="Ahren D."/>
        </authorList>
    </citation>
    <scope>NUCLEOTIDE SEQUENCE [LARGE SCALE GENOMIC DNA]</scope>
    <source>
        <strain evidence="1 2">CBS 200.50</strain>
    </source>
</reference>
<evidence type="ECO:0000313" key="2">
    <source>
        <dbReference type="Proteomes" id="UP000015100"/>
    </source>
</evidence>